<dbReference type="Gene3D" id="3.40.630.10">
    <property type="entry name" value="Zn peptidases"/>
    <property type="match status" value="1"/>
</dbReference>
<dbReference type="HAMAP" id="MF_00181">
    <property type="entry name" value="Cytosol_peptidase_M17"/>
    <property type="match status" value="1"/>
</dbReference>
<dbReference type="SUPFAM" id="SSF53187">
    <property type="entry name" value="Zn-dependent exopeptidases"/>
    <property type="match status" value="1"/>
</dbReference>
<dbReference type="PANTHER" id="PTHR11963:SF23">
    <property type="entry name" value="CYTOSOL AMINOPEPTIDASE"/>
    <property type="match status" value="1"/>
</dbReference>
<keyword evidence="8" id="KW-0479">Metal-binding</keyword>
<evidence type="ECO:0000256" key="8">
    <source>
        <dbReference type="HAMAP-Rule" id="MF_00181"/>
    </source>
</evidence>
<dbReference type="EMBL" id="JBFNXR010000053">
    <property type="protein sequence ID" value="MEW9856741.1"/>
    <property type="molecule type" value="Genomic_DNA"/>
</dbReference>
<comment type="catalytic activity">
    <reaction evidence="2 8">
        <text>Release of an N-terminal amino acid, preferentially leucine, but not glutamic or aspartic acids.</text>
        <dbReference type="EC" id="3.4.11.10"/>
    </reaction>
</comment>
<dbReference type="GO" id="GO:0004177">
    <property type="term" value="F:aminopeptidase activity"/>
    <property type="evidence" value="ECO:0007669"/>
    <property type="project" value="UniProtKB-KW"/>
</dbReference>
<dbReference type="Pfam" id="PF00883">
    <property type="entry name" value="Peptidase_M17"/>
    <property type="match status" value="1"/>
</dbReference>
<dbReference type="PROSITE" id="PS00631">
    <property type="entry name" value="CYTOSOL_AP"/>
    <property type="match status" value="1"/>
</dbReference>
<dbReference type="Pfam" id="PF02789">
    <property type="entry name" value="Peptidase_M17_N"/>
    <property type="match status" value="1"/>
</dbReference>
<dbReference type="InterPro" id="IPR000819">
    <property type="entry name" value="Peptidase_M17_C"/>
</dbReference>
<gene>
    <name evidence="8" type="primary">pepA</name>
    <name evidence="10" type="ORF">ABUH87_16530</name>
</gene>
<protein>
    <recommendedName>
        <fullName evidence="8">Probable cytosol aminopeptidase</fullName>
        <ecNumber evidence="8">3.4.11.1</ecNumber>
    </recommendedName>
    <alternativeName>
        <fullName evidence="8">Leucine aminopeptidase</fullName>
        <shortName evidence="8">LAP</shortName>
        <ecNumber evidence="8">3.4.11.10</ecNumber>
    </alternativeName>
    <alternativeName>
        <fullName evidence="8">Leucyl aminopeptidase</fullName>
    </alternativeName>
</protein>
<proteinExistence type="inferred from homology"/>
<keyword evidence="8" id="KW-0963">Cytoplasm</keyword>
<dbReference type="EC" id="3.4.11.1" evidence="8"/>
<dbReference type="EC" id="3.4.11.10" evidence="8"/>
<feature type="active site" evidence="8">
    <location>
        <position position="264"/>
    </location>
</feature>
<keyword evidence="11" id="KW-1185">Reference proteome</keyword>
<dbReference type="NCBIfam" id="NF002077">
    <property type="entry name" value="PRK00913.2-4"/>
    <property type="match status" value="1"/>
</dbReference>
<comment type="subcellular location">
    <subcellularLocation>
        <location evidence="8">Cytoplasm</location>
    </subcellularLocation>
</comment>
<reference evidence="10 11" key="1">
    <citation type="submission" date="2024-06" db="EMBL/GenBank/DDBJ databases">
        <title>Novosphingobium rhizovicinus M1R2S20.</title>
        <authorList>
            <person name="Sun J.-Q."/>
        </authorList>
    </citation>
    <scope>NUCLEOTIDE SEQUENCE [LARGE SCALE GENOMIC DNA]</scope>
    <source>
        <strain evidence="10 11">M1R2S20</strain>
    </source>
</reference>
<evidence type="ECO:0000313" key="10">
    <source>
        <dbReference type="EMBL" id="MEW9856741.1"/>
    </source>
</evidence>
<organism evidence="10 11">
    <name type="scientific">Novosphingobium rhizovicinum</name>
    <dbReference type="NCBI Taxonomy" id="3228928"/>
    <lineage>
        <taxon>Bacteria</taxon>
        <taxon>Pseudomonadati</taxon>
        <taxon>Pseudomonadota</taxon>
        <taxon>Alphaproteobacteria</taxon>
        <taxon>Sphingomonadales</taxon>
        <taxon>Sphingomonadaceae</taxon>
        <taxon>Novosphingobium</taxon>
    </lineage>
</organism>
<keyword evidence="7 8" id="KW-0464">Manganese</keyword>
<evidence type="ECO:0000259" key="9">
    <source>
        <dbReference type="PROSITE" id="PS00631"/>
    </source>
</evidence>
<feature type="binding site" evidence="8">
    <location>
        <position position="334"/>
    </location>
    <ligand>
        <name>Mn(2+)</name>
        <dbReference type="ChEBI" id="CHEBI:29035"/>
        <label>1</label>
    </ligand>
</feature>
<comment type="cofactor">
    <cofactor evidence="8">
        <name>Mn(2+)</name>
        <dbReference type="ChEBI" id="CHEBI:29035"/>
    </cofactor>
    <text evidence="8">Binds 2 manganese ions per subunit.</text>
</comment>
<comment type="function">
    <text evidence="8">Presumably involved in the processing and regular turnover of intracellular proteins. Catalyzes the removal of unsubstituted N-terminal amino acids from various peptides.</text>
</comment>
<evidence type="ECO:0000313" key="11">
    <source>
        <dbReference type="Proteomes" id="UP001556118"/>
    </source>
</evidence>
<accession>A0ABV3RF65</accession>
<sequence>MKIQFLDASETPSTGILVRPVNQDAMPAELESVLVEAARQSRFTGKSGQLLEGFVERDGKVRRVALVGLGKAEADDRTASVEKAGASIVAKYLTSGEQALTIDLGGSGLGLDEAMALLLGARLRAWRWDSYRTTLGEDKKPSLKQVQVASAPEGAAERWQVEEAVAAGAEFTRELVTEPANVIYPESFVERCRARMEGTGLNVRALDESEMRALGMGSLLGVAQGSERAPRLLVIEWKGGEPGAKPVAFVGKGVTFDTGGISLKPPAGMEDMKWDMGGAGAVAGTMLTLGLRKAKANVIGVCGLVENMPDGRAQRPGDVVTSMSGQTIEVINTDAEGRLVLCDALTWVQREYAPARIIDLATLTGAIIASLAHEYAGLFSNNDALAADLAAAGEATGEKLWRFPMGSAYDKQLESAIADMKNIGSRFGGSITAAQFLKRFIENDTPWAHLDIAGTVWADKPGATWDKGATGFGVRLLDRFVRDTLES</sequence>
<evidence type="ECO:0000256" key="1">
    <source>
        <dbReference type="ARBA" id="ARBA00000135"/>
    </source>
</evidence>
<feature type="binding site" evidence="8">
    <location>
        <position position="336"/>
    </location>
    <ligand>
        <name>Mn(2+)</name>
        <dbReference type="ChEBI" id="CHEBI:29035"/>
        <label>1</label>
    </ligand>
</feature>
<dbReference type="Gene3D" id="3.40.220.10">
    <property type="entry name" value="Leucine Aminopeptidase, subunit E, domain 1"/>
    <property type="match status" value="1"/>
</dbReference>
<comment type="catalytic activity">
    <reaction evidence="1 8">
        <text>Release of an N-terminal amino acid, Xaa-|-Yaa-, in which Xaa is preferably Leu, but may be other amino acids including Pro although not Arg or Lys, and Yaa may be Pro. Amino acid amides and methyl esters are also readily hydrolyzed, but rates on arylamides are exceedingly low.</text>
        <dbReference type="EC" id="3.4.11.1"/>
    </reaction>
</comment>
<dbReference type="CDD" id="cd00433">
    <property type="entry name" value="Peptidase_M17"/>
    <property type="match status" value="1"/>
</dbReference>
<dbReference type="InterPro" id="IPR011356">
    <property type="entry name" value="Leucine_aapep/pepB"/>
</dbReference>
<keyword evidence="4 8" id="KW-0031">Aminopeptidase</keyword>
<dbReference type="NCBIfam" id="NF002075">
    <property type="entry name" value="PRK00913.2-2"/>
    <property type="match status" value="1"/>
</dbReference>
<evidence type="ECO:0000256" key="5">
    <source>
        <dbReference type="ARBA" id="ARBA00022670"/>
    </source>
</evidence>
<comment type="similarity">
    <text evidence="3 8">Belongs to the peptidase M17 family.</text>
</comment>
<feature type="binding site" evidence="8">
    <location>
        <position position="336"/>
    </location>
    <ligand>
        <name>Mn(2+)</name>
        <dbReference type="ChEBI" id="CHEBI:29035"/>
        <label>2</label>
    </ligand>
</feature>
<dbReference type="SUPFAM" id="SSF52949">
    <property type="entry name" value="Macro domain-like"/>
    <property type="match status" value="1"/>
</dbReference>
<evidence type="ECO:0000256" key="4">
    <source>
        <dbReference type="ARBA" id="ARBA00022438"/>
    </source>
</evidence>
<dbReference type="InterPro" id="IPR023042">
    <property type="entry name" value="Peptidase_M17_leu_NH2_pept"/>
</dbReference>
<dbReference type="InterPro" id="IPR008283">
    <property type="entry name" value="Peptidase_M17_N"/>
</dbReference>
<keyword evidence="6 8" id="KW-0378">Hydrolase</keyword>
<feature type="binding site" evidence="8">
    <location>
        <position position="257"/>
    </location>
    <ligand>
        <name>Mn(2+)</name>
        <dbReference type="ChEBI" id="CHEBI:29035"/>
        <label>2</label>
    </ligand>
</feature>
<keyword evidence="5 8" id="KW-0645">Protease</keyword>
<dbReference type="NCBIfam" id="NF002074">
    <property type="entry name" value="PRK00913.1-4"/>
    <property type="match status" value="1"/>
</dbReference>
<feature type="domain" description="Cytosol aminopeptidase" evidence="9">
    <location>
        <begin position="332"/>
        <end position="339"/>
    </location>
</feature>
<feature type="binding site" evidence="8">
    <location>
        <position position="257"/>
    </location>
    <ligand>
        <name>Mn(2+)</name>
        <dbReference type="ChEBI" id="CHEBI:29035"/>
        <label>1</label>
    </ligand>
</feature>
<dbReference type="PANTHER" id="PTHR11963">
    <property type="entry name" value="LEUCINE AMINOPEPTIDASE-RELATED"/>
    <property type="match status" value="1"/>
</dbReference>
<feature type="binding site" evidence="8">
    <location>
        <position position="275"/>
    </location>
    <ligand>
        <name>Mn(2+)</name>
        <dbReference type="ChEBI" id="CHEBI:29035"/>
        <label>2</label>
    </ligand>
</feature>
<dbReference type="Proteomes" id="UP001556118">
    <property type="component" value="Unassembled WGS sequence"/>
</dbReference>
<dbReference type="InterPro" id="IPR043472">
    <property type="entry name" value="Macro_dom-like"/>
</dbReference>
<evidence type="ECO:0000256" key="6">
    <source>
        <dbReference type="ARBA" id="ARBA00022801"/>
    </source>
</evidence>
<dbReference type="PRINTS" id="PR00481">
    <property type="entry name" value="LAMNOPPTDASE"/>
</dbReference>
<evidence type="ECO:0000256" key="2">
    <source>
        <dbReference type="ARBA" id="ARBA00000967"/>
    </source>
</evidence>
<evidence type="ECO:0000256" key="3">
    <source>
        <dbReference type="ARBA" id="ARBA00009528"/>
    </source>
</evidence>
<evidence type="ECO:0000256" key="7">
    <source>
        <dbReference type="ARBA" id="ARBA00023211"/>
    </source>
</evidence>
<dbReference type="RefSeq" id="WP_367775220.1">
    <property type="nucleotide sequence ID" value="NZ_JBFNXR010000053.1"/>
</dbReference>
<feature type="active site" evidence="8">
    <location>
        <position position="338"/>
    </location>
</feature>
<name>A0ABV3RF65_9SPHN</name>
<feature type="binding site" evidence="8">
    <location>
        <position position="252"/>
    </location>
    <ligand>
        <name>Mn(2+)</name>
        <dbReference type="ChEBI" id="CHEBI:29035"/>
        <label>2</label>
    </ligand>
</feature>
<comment type="caution">
    <text evidence="10">The sequence shown here is derived from an EMBL/GenBank/DDBJ whole genome shotgun (WGS) entry which is preliminary data.</text>
</comment>